<dbReference type="RefSeq" id="WP_218563210.1">
    <property type="nucleotide sequence ID" value="NZ_CP076643.1"/>
</dbReference>
<dbReference type="PANTHER" id="PTHR13947">
    <property type="entry name" value="GNAT FAMILY N-ACETYLTRANSFERASE"/>
    <property type="match status" value="1"/>
</dbReference>
<dbReference type="PROSITE" id="PS51186">
    <property type="entry name" value="GNAT"/>
    <property type="match status" value="1"/>
</dbReference>
<evidence type="ECO:0000259" key="2">
    <source>
        <dbReference type="PROSITE" id="PS51186"/>
    </source>
</evidence>
<protein>
    <submittedName>
        <fullName evidence="3">GNAT family N-acetyltransferase</fullName>
    </submittedName>
</protein>
<feature type="domain" description="N-acetyltransferase" evidence="2">
    <location>
        <begin position="12"/>
        <end position="166"/>
    </location>
</feature>
<reference evidence="3" key="1">
    <citation type="submission" date="2021-06" db="EMBL/GenBank/DDBJ databases">
        <title>Vibrio nov. sp., novel gut bacterium isolated from Yellow Sea oyster.</title>
        <authorList>
            <person name="Muhammad N."/>
            <person name="Nguyen T.H."/>
            <person name="Lee Y.-J."/>
            <person name="Ko J."/>
            <person name="Kim S.-G."/>
        </authorList>
    </citation>
    <scope>NUCLEOTIDE SEQUENCE</scope>
    <source>
        <strain evidence="3">OG9-811</strain>
    </source>
</reference>
<dbReference type="CDD" id="cd04301">
    <property type="entry name" value="NAT_SF"/>
    <property type="match status" value="1"/>
</dbReference>
<name>A0A975UC39_9VIBR</name>
<dbReference type="PANTHER" id="PTHR13947:SF37">
    <property type="entry name" value="LD18367P"/>
    <property type="match status" value="1"/>
</dbReference>
<evidence type="ECO:0000313" key="3">
    <source>
        <dbReference type="EMBL" id="QXO18922.1"/>
    </source>
</evidence>
<keyword evidence="4" id="KW-1185">Reference proteome</keyword>
<dbReference type="GO" id="GO:0008080">
    <property type="term" value="F:N-acetyltransferase activity"/>
    <property type="evidence" value="ECO:0007669"/>
    <property type="project" value="InterPro"/>
</dbReference>
<gene>
    <name evidence="3" type="ORF">KNV97_11940</name>
</gene>
<sequence length="166" mass="18162">MQSKQSEQSDIFPISAEFDSSIGDIIQKVGAEFGAIGEGFGPSDAEVTQMSHYYRLDNGWGYWVATLNGDVVGGGGIAPFNGSDSVCELRKLFLLPQSRGHGLGKRLAEQCLTYARQQGFRECYLDTLSTMTSAVRLYEALGFQHLSAPMPGTEHNGCDVWMLKQL</sequence>
<dbReference type="AlphaFoldDB" id="A0A975UC39"/>
<accession>A0A975UC39</accession>
<dbReference type="EMBL" id="CP076643">
    <property type="protein sequence ID" value="QXO18922.1"/>
    <property type="molecule type" value="Genomic_DNA"/>
</dbReference>
<organism evidence="3 4">
    <name type="scientific">Vibrio ostreae</name>
    <dbReference type="NCBI Taxonomy" id="2841925"/>
    <lineage>
        <taxon>Bacteria</taxon>
        <taxon>Pseudomonadati</taxon>
        <taxon>Pseudomonadota</taxon>
        <taxon>Gammaproteobacteria</taxon>
        <taxon>Vibrionales</taxon>
        <taxon>Vibrionaceae</taxon>
        <taxon>Vibrio</taxon>
    </lineage>
</organism>
<dbReference type="InterPro" id="IPR000182">
    <property type="entry name" value="GNAT_dom"/>
</dbReference>
<dbReference type="Proteomes" id="UP000694232">
    <property type="component" value="Chromosome 1"/>
</dbReference>
<keyword evidence="1" id="KW-0808">Transferase</keyword>
<dbReference type="InterPro" id="IPR050769">
    <property type="entry name" value="NAT_camello-type"/>
</dbReference>
<proteinExistence type="predicted"/>
<dbReference type="Pfam" id="PF00583">
    <property type="entry name" value="Acetyltransf_1"/>
    <property type="match status" value="1"/>
</dbReference>
<evidence type="ECO:0000256" key="1">
    <source>
        <dbReference type="ARBA" id="ARBA00022679"/>
    </source>
</evidence>
<dbReference type="KEGG" id="vos:KNV97_11940"/>
<evidence type="ECO:0000313" key="4">
    <source>
        <dbReference type="Proteomes" id="UP000694232"/>
    </source>
</evidence>